<name>A0A5J5E6V0_9BIFI</name>
<gene>
    <name evidence="1" type="ORF">EMO92_07715</name>
</gene>
<dbReference type="GO" id="GO:0016740">
    <property type="term" value="F:transferase activity"/>
    <property type="evidence" value="ECO:0007669"/>
    <property type="project" value="UniProtKB-KW"/>
</dbReference>
<dbReference type="SUPFAM" id="SSF51161">
    <property type="entry name" value="Trimeric LpxA-like enzymes"/>
    <property type="match status" value="1"/>
</dbReference>
<keyword evidence="1" id="KW-0808">Transferase</keyword>
<sequence>MGYEGEAEIRTRKDLKRFLDYEKNLYIPKNRADRWYLYLTNDSQVRIWRYQKKLRASEYWFNNRHRSPLHYLLFLIAYRRKNNAGVKLGIGISENSVGIGLHIFHEGCVEINGFAKIGKNLQLHGRNCIGNKGDSETVTIAPVIGDNVDFGVGASAYGGISIADDVRIGAGAVVVRSCMTSHVTLVGVPAKPLQ</sequence>
<evidence type="ECO:0000313" key="1">
    <source>
        <dbReference type="EMBL" id="KAA8824909.1"/>
    </source>
</evidence>
<dbReference type="RefSeq" id="WP_150335732.1">
    <property type="nucleotide sequence ID" value="NZ_RZUG01000014.1"/>
</dbReference>
<accession>A0A5J5E6V0</accession>
<protein>
    <submittedName>
        <fullName evidence="1">Serine acetyltransferase</fullName>
    </submittedName>
</protein>
<dbReference type="EMBL" id="RZUG01000014">
    <property type="protein sequence ID" value="KAA8824909.1"/>
    <property type="molecule type" value="Genomic_DNA"/>
</dbReference>
<reference evidence="1 2" key="1">
    <citation type="journal article" date="2019" name="Syst. Appl. Microbiol.">
        <title>Characterization of Bifidobacterium species in feaces of the Egyptian fruit bat: Description of B. vespertilionis sp. nov. and B. rousetti sp. nov.</title>
        <authorList>
            <person name="Modesto M."/>
            <person name="Satti M."/>
            <person name="Watanabe K."/>
            <person name="Puglisi E."/>
            <person name="Morelli L."/>
            <person name="Huang C.-H."/>
            <person name="Liou J.-S."/>
            <person name="Miyashita M."/>
            <person name="Tamura T."/>
            <person name="Saito S."/>
            <person name="Mori K."/>
            <person name="Huang L."/>
            <person name="Sciavilla P."/>
            <person name="Sandri C."/>
            <person name="Spiezio C."/>
            <person name="Vitali F."/>
            <person name="Cavalieri D."/>
            <person name="Perpetuini G."/>
            <person name="Tofalo R."/>
            <person name="Bonetti A."/>
            <person name="Arita M."/>
            <person name="Mattarelli P."/>
        </authorList>
    </citation>
    <scope>NUCLEOTIDE SEQUENCE [LARGE SCALE GENOMIC DNA]</scope>
    <source>
        <strain evidence="1 2">RST19</strain>
    </source>
</reference>
<dbReference type="AlphaFoldDB" id="A0A5J5E6V0"/>
<dbReference type="PANTHER" id="PTHR42811">
    <property type="entry name" value="SERINE ACETYLTRANSFERASE"/>
    <property type="match status" value="1"/>
</dbReference>
<organism evidence="1 2">
    <name type="scientific">Bifidobacterium reuteri</name>
    <dbReference type="NCBI Taxonomy" id="983706"/>
    <lineage>
        <taxon>Bacteria</taxon>
        <taxon>Bacillati</taxon>
        <taxon>Actinomycetota</taxon>
        <taxon>Actinomycetes</taxon>
        <taxon>Bifidobacteriales</taxon>
        <taxon>Bifidobacteriaceae</taxon>
        <taxon>Bifidobacterium</taxon>
    </lineage>
</organism>
<evidence type="ECO:0000313" key="2">
    <source>
        <dbReference type="Proteomes" id="UP000326251"/>
    </source>
</evidence>
<comment type="caution">
    <text evidence="1">The sequence shown here is derived from an EMBL/GenBank/DDBJ whole genome shotgun (WGS) entry which is preliminary data.</text>
</comment>
<dbReference type="InterPro" id="IPR011004">
    <property type="entry name" value="Trimer_LpxA-like_sf"/>
</dbReference>
<dbReference type="Gene3D" id="2.160.10.10">
    <property type="entry name" value="Hexapeptide repeat proteins"/>
    <property type="match status" value="1"/>
</dbReference>
<dbReference type="Proteomes" id="UP000326251">
    <property type="component" value="Unassembled WGS sequence"/>
</dbReference>
<proteinExistence type="predicted"/>